<comment type="caution">
    <text evidence="2">The sequence shown here is derived from an EMBL/GenBank/DDBJ whole genome shotgun (WGS) entry which is preliminary data.</text>
</comment>
<feature type="chain" id="PRO_5012077755" evidence="1">
    <location>
        <begin position="27"/>
        <end position="186"/>
    </location>
</feature>
<dbReference type="STRING" id="1646377.BS640_21275"/>
<reference evidence="2 3" key="1">
    <citation type="journal article" date="2017" name="Int. J. Syst. Evol. Microbiol.">
        <title>Rouxiella badensis sp. nov. and Rouxiella silvae sp. nov. isolated from peat bog soil in Germany and emendation of the genus description.</title>
        <authorList>
            <person name="Le Fleche-Mateos A."/>
            <person name="Kugler J.H."/>
            <person name="Hansen S.H."/>
            <person name="Syldatk C."/>
            <person name="Hausmann R."/>
            <person name="Lomprez F."/>
            <person name="Vandenbogaert M."/>
            <person name="Manuguerra J.C."/>
            <person name="Grimont P.A."/>
        </authorList>
    </citation>
    <scope>NUCLEOTIDE SEQUENCE [LARGE SCALE GENOMIC DNA]</scope>
    <source>
        <strain evidence="2 3">DSM 100043</strain>
    </source>
</reference>
<dbReference type="RefSeq" id="WP_084913274.1">
    <property type="nucleotide sequence ID" value="NZ_CAUQAZ010000025.1"/>
</dbReference>
<protein>
    <submittedName>
        <fullName evidence="2">Uncharacterized protein</fullName>
    </submittedName>
</protein>
<organism evidence="2 3">
    <name type="scientific">Rouxiella badensis</name>
    <dbReference type="NCBI Taxonomy" id="1646377"/>
    <lineage>
        <taxon>Bacteria</taxon>
        <taxon>Pseudomonadati</taxon>
        <taxon>Pseudomonadota</taxon>
        <taxon>Gammaproteobacteria</taxon>
        <taxon>Enterobacterales</taxon>
        <taxon>Yersiniaceae</taxon>
        <taxon>Rouxiella</taxon>
    </lineage>
</organism>
<name>A0A1X0W9H5_9GAMM</name>
<proteinExistence type="predicted"/>
<sequence length="186" mass="21022">MKLPRYLQFALLITGALVLYSLVDDAPDGVEEIAVVQRPAHVDSNRLTPVSELKPQDGFIDIFPSGIKPADVQTSREVLAKPKDAEPPKIVTPPLPFRLVGAWWSDNQRALMLQQADQQWIICRRCRAPERVWTGMNLTKDWQLKSVSAQSLTFIWLPQMREQHMALGDMDAEPTFSGLNNTHHAK</sequence>
<evidence type="ECO:0000313" key="3">
    <source>
        <dbReference type="Proteomes" id="UP000192536"/>
    </source>
</evidence>
<keyword evidence="1" id="KW-0732">Signal</keyword>
<evidence type="ECO:0000313" key="2">
    <source>
        <dbReference type="EMBL" id="ORJ23442.1"/>
    </source>
</evidence>
<evidence type="ECO:0000256" key="1">
    <source>
        <dbReference type="SAM" id="SignalP"/>
    </source>
</evidence>
<accession>A0A1X0W9H5</accession>
<gene>
    <name evidence="2" type="ORF">BS640_21275</name>
</gene>
<keyword evidence="3" id="KW-1185">Reference proteome</keyword>
<dbReference type="Proteomes" id="UP000192536">
    <property type="component" value="Unassembled WGS sequence"/>
</dbReference>
<feature type="signal peptide" evidence="1">
    <location>
        <begin position="1"/>
        <end position="26"/>
    </location>
</feature>
<dbReference type="AlphaFoldDB" id="A0A1X0W9H5"/>
<dbReference type="EMBL" id="MRWE01000053">
    <property type="protein sequence ID" value="ORJ23442.1"/>
    <property type="molecule type" value="Genomic_DNA"/>
</dbReference>